<accession>A0ABT9RM52</accession>
<dbReference type="RefSeq" id="WP_306876263.1">
    <property type="nucleotide sequence ID" value="NZ_JAUSRB010000004.1"/>
</dbReference>
<reference evidence="1 2" key="1">
    <citation type="submission" date="2023-07" db="EMBL/GenBank/DDBJ databases">
        <title>Sequencing the genomes of 1000 actinobacteria strains.</title>
        <authorList>
            <person name="Klenk H.-P."/>
        </authorList>
    </citation>
    <scope>NUCLEOTIDE SEQUENCE [LARGE SCALE GENOMIC DNA]</scope>
    <source>
        <strain evidence="1 2">DSM 44109</strain>
    </source>
</reference>
<keyword evidence="2" id="KW-1185">Reference proteome</keyword>
<dbReference type="EMBL" id="JAUSRB010000004">
    <property type="protein sequence ID" value="MDP9870377.1"/>
    <property type="molecule type" value="Genomic_DNA"/>
</dbReference>
<comment type="caution">
    <text evidence="1">The sequence shown here is derived from an EMBL/GenBank/DDBJ whole genome shotgun (WGS) entry which is preliminary data.</text>
</comment>
<sequence length="168" mass="18198">MDITTAPDVLSLAVRTMHSYYRETRPSYAAVAVTGVYPGEAAHAPTAAGRLPGFVVPVLATDENGETCAPSVITEAAKILAARVYNMSRRDVDAASLEAWLCFAPRITVRMVTLTDWYAAYDMRAEVMFYVLACGRCEISAQSEIRKIYNGSTHGLLVSMSAQPASLI</sequence>
<gene>
    <name evidence="1" type="ORF">J2S55_009715</name>
</gene>
<name>A0ABT9RM52_9ACTN</name>
<evidence type="ECO:0000313" key="2">
    <source>
        <dbReference type="Proteomes" id="UP001230426"/>
    </source>
</evidence>
<dbReference type="Proteomes" id="UP001230426">
    <property type="component" value="Unassembled WGS sequence"/>
</dbReference>
<organism evidence="1 2">
    <name type="scientific">Streptosporangium brasiliense</name>
    <dbReference type="NCBI Taxonomy" id="47480"/>
    <lineage>
        <taxon>Bacteria</taxon>
        <taxon>Bacillati</taxon>
        <taxon>Actinomycetota</taxon>
        <taxon>Actinomycetes</taxon>
        <taxon>Streptosporangiales</taxon>
        <taxon>Streptosporangiaceae</taxon>
        <taxon>Streptosporangium</taxon>
    </lineage>
</organism>
<evidence type="ECO:0000313" key="1">
    <source>
        <dbReference type="EMBL" id="MDP9870377.1"/>
    </source>
</evidence>
<proteinExistence type="predicted"/>
<protein>
    <submittedName>
        <fullName evidence="1">Uncharacterized protein</fullName>
    </submittedName>
</protein>